<accession>A0A4Y2P1Z3</accession>
<proteinExistence type="predicted"/>
<feature type="region of interest" description="Disordered" evidence="1">
    <location>
        <begin position="17"/>
        <end position="38"/>
    </location>
</feature>
<dbReference type="EMBL" id="BGPR01010066">
    <property type="protein sequence ID" value="GBN44056.1"/>
    <property type="molecule type" value="Genomic_DNA"/>
</dbReference>
<dbReference type="AlphaFoldDB" id="A0A4Y2P1Z3"/>
<protein>
    <submittedName>
        <fullName evidence="2">Uncharacterized protein</fullName>
    </submittedName>
</protein>
<dbReference type="Proteomes" id="UP000499080">
    <property type="component" value="Unassembled WGS sequence"/>
</dbReference>
<evidence type="ECO:0000313" key="2">
    <source>
        <dbReference type="EMBL" id="GBN44056.1"/>
    </source>
</evidence>
<gene>
    <name evidence="2" type="ORF">AVEN_114402_1</name>
</gene>
<name>A0A4Y2P1Z3_ARAVE</name>
<comment type="caution">
    <text evidence="2">The sequence shown here is derived from an EMBL/GenBank/DDBJ whole genome shotgun (WGS) entry which is preliminary data.</text>
</comment>
<keyword evidence="3" id="KW-1185">Reference proteome</keyword>
<evidence type="ECO:0000256" key="1">
    <source>
        <dbReference type="SAM" id="MobiDB-lite"/>
    </source>
</evidence>
<evidence type="ECO:0000313" key="3">
    <source>
        <dbReference type="Proteomes" id="UP000499080"/>
    </source>
</evidence>
<sequence>MTIQDVRVSLWTPKYRRRKRHSPEEPGVNNLERKRQKRTSSRLNVFIYSAGGKSSSYHKLVHNGPYAPFGFESIEKKLWRNKQNDRPISDSEIKAVLSQLVKTD</sequence>
<organism evidence="2 3">
    <name type="scientific">Araneus ventricosus</name>
    <name type="common">Orbweaver spider</name>
    <name type="synonym">Epeira ventricosa</name>
    <dbReference type="NCBI Taxonomy" id="182803"/>
    <lineage>
        <taxon>Eukaryota</taxon>
        <taxon>Metazoa</taxon>
        <taxon>Ecdysozoa</taxon>
        <taxon>Arthropoda</taxon>
        <taxon>Chelicerata</taxon>
        <taxon>Arachnida</taxon>
        <taxon>Araneae</taxon>
        <taxon>Araneomorphae</taxon>
        <taxon>Entelegynae</taxon>
        <taxon>Araneoidea</taxon>
        <taxon>Araneidae</taxon>
        <taxon>Araneus</taxon>
    </lineage>
</organism>
<reference evidence="2 3" key="1">
    <citation type="journal article" date="2019" name="Sci. Rep.">
        <title>Orb-weaving spider Araneus ventricosus genome elucidates the spidroin gene catalogue.</title>
        <authorList>
            <person name="Kono N."/>
            <person name="Nakamura H."/>
            <person name="Ohtoshi R."/>
            <person name="Moran D.A.P."/>
            <person name="Shinohara A."/>
            <person name="Yoshida Y."/>
            <person name="Fujiwara M."/>
            <person name="Mori M."/>
            <person name="Tomita M."/>
            <person name="Arakawa K."/>
        </authorList>
    </citation>
    <scope>NUCLEOTIDE SEQUENCE [LARGE SCALE GENOMIC DNA]</scope>
</reference>